<dbReference type="AlphaFoldDB" id="A0AAV1R7A0"/>
<proteinExistence type="predicted"/>
<keyword evidence="2" id="KW-1185">Reference proteome</keyword>
<reference evidence="1 2" key="1">
    <citation type="submission" date="2024-01" db="EMBL/GenBank/DDBJ databases">
        <authorList>
            <person name="Waweru B."/>
        </authorList>
    </citation>
    <scope>NUCLEOTIDE SEQUENCE [LARGE SCALE GENOMIC DNA]</scope>
</reference>
<evidence type="ECO:0000313" key="1">
    <source>
        <dbReference type="EMBL" id="CAK7329687.1"/>
    </source>
</evidence>
<dbReference type="Proteomes" id="UP001314170">
    <property type="component" value="Unassembled WGS sequence"/>
</dbReference>
<protein>
    <submittedName>
        <fullName evidence="1">Uncharacterized protein</fullName>
    </submittedName>
</protein>
<name>A0AAV1R7A0_9ROSI</name>
<sequence length="57" mass="6715">MKDCSRSDVQGILVLAGPLLYYKLINWGRRVRRVSGSHHNETFMMTQTDPDRMYIWA</sequence>
<organism evidence="1 2">
    <name type="scientific">Dovyalis caffra</name>
    <dbReference type="NCBI Taxonomy" id="77055"/>
    <lineage>
        <taxon>Eukaryota</taxon>
        <taxon>Viridiplantae</taxon>
        <taxon>Streptophyta</taxon>
        <taxon>Embryophyta</taxon>
        <taxon>Tracheophyta</taxon>
        <taxon>Spermatophyta</taxon>
        <taxon>Magnoliopsida</taxon>
        <taxon>eudicotyledons</taxon>
        <taxon>Gunneridae</taxon>
        <taxon>Pentapetalae</taxon>
        <taxon>rosids</taxon>
        <taxon>fabids</taxon>
        <taxon>Malpighiales</taxon>
        <taxon>Salicaceae</taxon>
        <taxon>Flacourtieae</taxon>
        <taxon>Dovyalis</taxon>
    </lineage>
</organism>
<evidence type="ECO:0000313" key="2">
    <source>
        <dbReference type="Proteomes" id="UP001314170"/>
    </source>
</evidence>
<comment type="caution">
    <text evidence="1">The sequence shown here is derived from an EMBL/GenBank/DDBJ whole genome shotgun (WGS) entry which is preliminary data.</text>
</comment>
<gene>
    <name evidence="1" type="ORF">DCAF_LOCUS7442</name>
</gene>
<dbReference type="EMBL" id="CAWUPB010000913">
    <property type="protein sequence ID" value="CAK7329687.1"/>
    <property type="molecule type" value="Genomic_DNA"/>
</dbReference>
<accession>A0AAV1R7A0</accession>